<dbReference type="Proteomes" id="UP000479000">
    <property type="component" value="Unassembled WGS sequence"/>
</dbReference>
<accession>A0A6H5HR85</accession>
<sequence>MRLPAKIMRDNYLDLRNARRLFPFTNYRDSKIFDVPRGRKDCRQFLQQSRVGISTTDDVEELSLADHARGHGREKTFLLPSTNALP</sequence>
<name>A0A6H5HR85_9HEMI</name>
<dbReference type="AlphaFoldDB" id="A0A6H5HR85"/>
<gene>
    <name evidence="1" type="ORF">NTEN_LOCUS23117</name>
</gene>
<evidence type="ECO:0000313" key="1">
    <source>
        <dbReference type="EMBL" id="CAB0019405.1"/>
    </source>
</evidence>
<proteinExistence type="predicted"/>
<evidence type="ECO:0000313" key="2">
    <source>
        <dbReference type="Proteomes" id="UP000479000"/>
    </source>
</evidence>
<protein>
    <submittedName>
        <fullName evidence="1">Uncharacterized protein</fullName>
    </submittedName>
</protein>
<reference evidence="1 2" key="1">
    <citation type="submission" date="2020-02" db="EMBL/GenBank/DDBJ databases">
        <authorList>
            <person name="Ferguson B K."/>
        </authorList>
    </citation>
    <scope>NUCLEOTIDE SEQUENCE [LARGE SCALE GENOMIC DNA]</scope>
</reference>
<keyword evidence="2" id="KW-1185">Reference proteome</keyword>
<organism evidence="1 2">
    <name type="scientific">Nesidiocoris tenuis</name>
    <dbReference type="NCBI Taxonomy" id="355587"/>
    <lineage>
        <taxon>Eukaryota</taxon>
        <taxon>Metazoa</taxon>
        <taxon>Ecdysozoa</taxon>
        <taxon>Arthropoda</taxon>
        <taxon>Hexapoda</taxon>
        <taxon>Insecta</taxon>
        <taxon>Pterygota</taxon>
        <taxon>Neoptera</taxon>
        <taxon>Paraneoptera</taxon>
        <taxon>Hemiptera</taxon>
        <taxon>Heteroptera</taxon>
        <taxon>Panheteroptera</taxon>
        <taxon>Cimicomorpha</taxon>
        <taxon>Miridae</taxon>
        <taxon>Dicyphina</taxon>
        <taxon>Nesidiocoris</taxon>
    </lineage>
</organism>
<dbReference type="EMBL" id="CADCXU010033950">
    <property type="protein sequence ID" value="CAB0019405.1"/>
    <property type="molecule type" value="Genomic_DNA"/>
</dbReference>